<gene>
    <name evidence="5" type="ORF">LCGC14_0354360</name>
</gene>
<evidence type="ECO:0000256" key="1">
    <source>
        <dbReference type="ARBA" id="ARBA00008857"/>
    </source>
</evidence>
<dbReference type="InterPro" id="IPR050090">
    <property type="entry name" value="Tyrosine_recombinase_XerCD"/>
</dbReference>
<dbReference type="CDD" id="cd01185">
    <property type="entry name" value="INTN1_C_like"/>
    <property type="match status" value="1"/>
</dbReference>
<dbReference type="Pfam" id="PF17293">
    <property type="entry name" value="Arm-DNA-bind_5"/>
    <property type="match status" value="1"/>
</dbReference>
<sequence length="397" mass="46639">MNQNALSVLFYLNKAKINKQGLCPIKCRLTYFKARKEFSTGEFISPKNWNSKLQKASNNEPLNIQLEIIKTNIRRSFLGLQIDQISFGVEEIFKSYTGEPLNNNRYFLQYFKEFLDKKKELIGIDLQQSTWKKFEYAQIQFEEFLKYKLNKKDLKMYDLKIQLLNDFEHFLKTVRKQRQVTVNKTIQRLRKPIKEAINEGYLESDPFMSFKPGKVIKEVVFLTDCELKILENHEFYQPRLSLIKDLFIFCCYTGLSYCEMSDLKKNHIVLGFDGNQWIQMKRKKTNKIISVPLLPKAKAILAKYDEVGEFSLPRISNQKLNSYLKEIGSILGINKSISHHTARKTFASTVLLYNDVPMEIVSELLGHSSMKITQEYYGKVVQKRISEEMNRISLKTF</sequence>
<dbReference type="GO" id="GO:0006310">
    <property type="term" value="P:DNA recombination"/>
    <property type="evidence" value="ECO:0007669"/>
    <property type="project" value="UniProtKB-KW"/>
</dbReference>
<dbReference type="InterPro" id="IPR025269">
    <property type="entry name" value="SAM-like_dom"/>
</dbReference>
<dbReference type="InterPro" id="IPR035386">
    <property type="entry name" value="Arm-DNA-bind_5"/>
</dbReference>
<dbReference type="PANTHER" id="PTHR30349">
    <property type="entry name" value="PHAGE INTEGRASE-RELATED"/>
    <property type="match status" value="1"/>
</dbReference>
<comment type="similarity">
    <text evidence="1">Belongs to the 'phage' integrase family.</text>
</comment>
<reference evidence="5" key="1">
    <citation type="journal article" date="2015" name="Nature">
        <title>Complex archaea that bridge the gap between prokaryotes and eukaryotes.</title>
        <authorList>
            <person name="Spang A."/>
            <person name="Saw J.H."/>
            <person name="Jorgensen S.L."/>
            <person name="Zaremba-Niedzwiedzka K."/>
            <person name="Martijn J."/>
            <person name="Lind A.E."/>
            <person name="van Eijk R."/>
            <person name="Schleper C."/>
            <person name="Guy L."/>
            <person name="Ettema T.J."/>
        </authorList>
    </citation>
    <scope>NUCLEOTIDE SEQUENCE</scope>
</reference>
<keyword evidence="2" id="KW-0238">DNA-binding</keyword>
<evidence type="ECO:0000259" key="4">
    <source>
        <dbReference type="PROSITE" id="PS51898"/>
    </source>
</evidence>
<protein>
    <recommendedName>
        <fullName evidence="4">Tyr recombinase domain-containing protein</fullName>
    </recommendedName>
</protein>
<name>A0A0F9VX17_9ZZZZ</name>
<proteinExistence type="inferred from homology"/>
<dbReference type="PANTHER" id="PTHR30349:SF64">
    <property type="entry name" value="PROPHAGE INTEGRASE INTD-RELATED"/>
    <property type="match status" value="1"/>
</dbReference>
<dbReference type="InterPro" id="IPR013762">
    <property type="entry name" value="Integrase-like_cat_sf"/>
</dbReference>
<dbReference type="Pfam" id="PF13102">
    <property type="entry name" value="Phage_int_SAM_5"/>
    <property type="match status" value="1"/>
</dbReference>
<keyword evidence="3" id="KW-0233">DNA recombination</keyword>
<dbReference type="GO" id="GO:0015074">
    <property type="term" value="P:DNA integration"/>
    <property type="evidence" value="ECO:0007669"/>
    <property type="project" value="InterPro"/>
</dbReference>
<evidence type="ECO:0000256" key="3">
    <source>
        <dbReference type="ARBA" id="ARBA00023172"/>
    </source>
</evidence>
<dbReference type="EMBL" id="LAZR01000270">
    <property type="protein sequence ID" value="KKN78006.1"/>
    <property type="molecule type" value="Genomic_DNA"/>
</dbReference>
<evidence type="ECO:0000256" key="2">
    <source>
        <dbReference type="ARBA" id="ARBA00023125"/>
    </source>
</evidence>
<dbReference type="Pfam" id="PF00589">
    <property type="entry name" value="Phage_integrase"/>
    <property type="match status" value="1"/>
</dbReference>
<accession>A0A0F9VX17</accession>
<comment type="caution">
    <text evidence="5">The sequence shown here is derived from an EMBL/GenBank/DDBJ whole genome shotgun (WGS) entry which is preliminary data.</text>
</comment>
<dbReference type="Gene3D" id="1.10.443.10">
    <property type="entry name" value="Intergrase catalytic core"/>
    <property type="match status" value="1"/>
</dbReference>
<dbReference type="InterPro" id="IPR011010">
    <property type="entry name" value="DNA_brk_join_enz"/>
</dbReference>
<organism evidence="5">
    <name type="scientific">marine sediment metagenome</name>
    <dbReference type="NCBI Taxonomy" id="412755"/>
    <lineage>
        <taxon>unclassified sequences</taxon>
        <taxon>metagenomes</taxon>
        <taxon>ecological metagenomes</taxon>
    </lineage>
</organism>
<dbReference type="SUPFAM" id="SSF56349">
    <property type="entry name" value="DNA breaking-rejoining enzymes"/>
    <property type="match status" value="1"/>
</dbReference>
<feature type="domain" description="Tyr recombinase" evidence="4">
    <location>
        <begin position="217"/>
        <end position="390"/>
    </location>
</feature>
<dbReference type="GO" id="GO:0003677">
    <property type="term" value="F:DNA binding"/>
    <property type="evidence" value="ECO:0007669"/>
    <property type="project" value="UniProtKB-KW"/>
</dbReference>
<dbReference type="InterPro" id="IPR002104">
    <property type="entry name" value="Integrase_catalytic"/>
</dbReference>
<dbReference type="AlphaFoldDB" id="A0A0F9VX17"/>
<dbReference type="Gene3D" id="1.10.150.130">
    <property type="match status" value="1"/>
</dbReference>
<dbReference type="InterPro" id="IPR010998">
    <property type="entry name" value="Integrase_recombinase_N"/>
</dbReference>
<evidence type="ECO:0000313" key="5">
    <source>
        <dbReference type="EMBL" id="KKN78006.1"/>
    </source>
</evidence>
<dbReference type="PROSITE" id="PS51898">
    <property type="entry name" value="TYR_RECOMBINASE"/>
    <property type="match status" value="1"/>
</dbReference>